<dbReference type="SUPFAM" id="SSF47923">
    <property type="entry name" value="Ypt/Rab-GAP domain of gyp1p"/>
    <property type="match status" value="1"/>
</dbReference>
<accession>A0A9P1DSR5</accession>
<evidence type="ECO:0000313" key="6">
    <source>
        <dbReference type="EMBL" id="CAL4802785.1"/>
    </source>
</evidence>
<evidence type="ECO:0000256" key="1">
    <source>
        <dbReference type="SAM" id="MobiDB-lite"/>
    </source>
</evidence>
<dbReference type="EMBL" id="CAMXCT030006532">
    <property type="protein sequence ID" value="CAL4802785.1"/>
    <property type="molecule type" value="Genomic_DNA"/>
</dbReference>
<proteinExistence type="predicted"/>
<evidence type="ECO:0000259" key="3">
    <source>
        <dbReference type="Pfam" id="PF00566"/>
    </source>
</evidence>
<dbReference type="OrthoDB" id="294251at2759"/>
<dbReference type="AlphaFoldDB" id="A0A9P1DSR5"/>
<dbReference type="Gene3D" id="1.10.8.270">
    <property type="entry name" value="putative rabgap domain of human tbc1 domain family member 14 like domains"/>
    <property type="match status" value="1"/>
</dbReference>
<evidence type="ECO:0000313" key="7">
    <source>
        <dbReference type="Proteomes" id="UP001152797"/>
    </source>
</evidence>
<keyword evidence="7" id="KW-1185">Reference proteome</keyword>
<feature type="transmembrane region" description="Helical" evidence="2">
    <location>
        <begin position="270"/>
        <end position="290"/>
    </location>
</feature>
<gene>
    <name evidence="4" type="ORF">C1SCF055_LOCUS40297</name>
</gene>
<keyword evidence="2" id="KW-0472">Membrane</keyword>
<feature type="transmembrane region" description="Helical" evidence="2">
    <location>
        <begin position="302"/>
        <end position="325"/>
    </location>
</feature>
<evidence type="ECO:0000313" key="5">
    <source>
        <dbReference type="EMBL" id="CAL1168848.1"/>
    </source>
</evidence>
<dbReference type="InterPro" id="IPR000195">
    <property type="entry name" value="Rab-GAP-TBC_dom"/>
</dbReference>
<keyword evidence="2" id="KW-0812">Transmembrane</keyword>
<protein>
    <submittedName>
        <fullName evidence="6">GTPase-activating protein GYP5</fullName>
    </submittedName>
</protein>
<reference evidence="5" key="2">
    <citation type="submission" date="2024-04" db="EMBL/GenBank/DDBJ databases">
        <authorList>
            <person name="Chen Y."/>
            <person name="Shah S."/>
            <person name="Dougan E. K."/>
            <person name="Thang M."/>
            <person name="Chan C."/>
        </authorList>
    </citation>
    <scope>NUCLEOTIDE SEQUENCE [LARGE SCALE GENOMIC DNA]</scope>
</reference>
<evidence type="ECO:0000256" key="2">
    <source>
        <dbReference type="SAM" id="Phobius"/>
    </source>
</evidence>
<dbReference type="InterPro" id="IPR035969">
    <property type="entry name" value="Rab-GAP_TBC_sf"/>
</dbReference>
<dbReference type="Gene3D" id="1.10.472.80">
    <property type="entry name" value="Ypt/Rab-GAP domain of gyp1p, domain 3"/>
    <property type="match status" value="1"/>
</dbReference>
<sequence length="382" mass="42367">MEWLGSALSPVSPDANRSDVPYGYGARRPGSSSHSSSSCLSSALTAVGSLSTMASDEDLHISLLEEGELSPSKSVFRDAIRWRGRRPLRTDECYSWHTFTVKLLLPLEEGKSFTEDVISLSPTSESESMADIGPAMPRCRSASASPSFERCKPAQDFGVDDKFRDYAKVIARDVARIYAGHEQVDQLRLEMAAVLRGYARKHPHLGYTQGMCFLALVTCSKEKDLAEQLFEDYMTSLKLLWSPDFPLIQEGIPLLPGLLDKADMQLSYHLFHTLGLNLTAVLPTAWLSMFGKWLPFQQLLEIVPFLAASGLPGFLAVTIVILTSFRSDLLGHQSVEDVLLFIAALRKSPAPANLMFLCRQILPGVREEVRNRFLAKNVRLNA</sequence>
<dbReference type="Pfam" id="PF00566">
    <property type="entry name" value="RabGAP-TBC"/>
    <property type="match status" value="1"/>
</dbReference>
<evidence type="ECO:0000313" key="4">
    <source>
        <dbReference type="EMBL" id="CAI4015473.1"/>
    </source>
</evidence>
<dbReference type="EMBL" id="CAMXCT010006532">
    <property type="protein sequence ID" value="CAI4015473.1"/>
    <property type="molecule type" value="Genomic_DNA"/>
</dbReference>
<name>A0A9P1DSR5_9DINO</name>
<feature type="region of interest" description="Disordered" evidence="1">
    <location>
        <begin position="1"/>
        <end position="38"/>
    </location>
</feature>
<organism evidence="4">
    <name type="scientific">Cladocopium goreaui</name>
    <dbReference type="NCBI Taxonomy" id="2562237"/>
    <lineage>
        <taxon>Eukaryota</taxon>
        <taxon>Sar</taxon>
        <taxon>Alveolata</taxon>
        <taxon>Dinophyceae</taxon>
        <taxon>Suessiales</taxon>
        <taxon>Symbiodiniaceae</taxon>
        <taxon>Cladocopium</taxon>
    </lineage>
</organism>
<keyword evidence="2" id="KW-1133">Transmembrane helix</keyword>
<dbReference type="EMBL" id="CAMXCT020006532">
    <property type="protein sequence ID" value="CAL1168848.1"/>
    <property type="molecule type" value="Genomic_DNA"/>
</dbReference>
<reference evidence="4" key="1">
    <citation type="submission" date="2022-10" db="EMBL/GenBank/DDBJ databases">
        <authorList>
            <person name="Chen Y."/>
            <person name="Dougan E. K."/>
            <person name="Chan C."/>
            <person name="Rhodes N."/>
            <person name="Thang M."/>
        </authorList>
    </citation>
    <scope>NUCLEOTIDE SEQUENCE</scope>
</reference>
<dbReference type="Proteomes" id="UP001152797">
    <property type="component" value="Unassembled WGS sequence"/>
</dbReference>
<comment type="caution">
    <text evidence="4">The sequence shown here is derived from an EMBL/GenBank/DDBJ whole genome shotgun (WGS) entry which is preliminary data.</text>
</comment>
<feature type="domain" description="Rab-GAP TBC" evidence="3">
    <location>
        <begin position="165"/>
        <end position="330"/>
    </location>
</feature>